<reference evidence="3 4" key="1">
    <citation type="submission" date="2023-10" db="EMBL/GenBank/DDBJ databases">
        <title>Two novel species belonging to the OM43/NOR5 clade.</title>
        <authorList>
            <person name="Park M."/>
        </authorList>
    </citation>
    <scope>NUCLEOTIDE SEQUENCE [LARGE SCALE GENOMIC DNA]</scope>
    <source>
        <strain evidence="3 4">IMCC45268</strain>
    </source>
</reference>
<evidence type="ECO:0000256" key="1">
    <source>
        <dbReference type="SAM" id="MobiDB-lite"/>
    </source>
</evidence>
<feature type="transmembrane region" description="Helical" evidence="2">
    <location>
        <begin position="290"/>
        <end position="313"/>
    </location>
</feature>
<accession>A0ABZ0I9Q9</accession>
<evidence type="ECO:0000313" key="3">
    <source>
        <dbReference type="EMBL" id="WOJ95811.1"/>
    </source>
</evidence>
<organism evidence="3 4">
    <name type="scientific">Congregibacter brevis</name>
    <dbReference type="NCBI Taxonomy" id="3081201"/>
    <lineage>
        <taxon>Bacteria</taxon>
        <taxon>Pseudomonadati</taxon>
        <taxon>Pseudomonadota</taxon>
        <taxon>Gammaproteobacteria</taxon>
        <taxon>Cellvibrionales</taxon>
        <taxon>Halieaceae</taxon>
        <taxon>Congregibacter</taxon>
    </lineage>
</organism>
<feature type="transmembrane region" description="Helical" evidence="2">
    <location>
        <begin position="36"/>
        <end position="59"/>
    </location>
</feature>
<keyword evidence="2" id="KW-1133">Transmembrane helix</keyword>
<feature type="transmembrane region" description="Helical" evidence="2">
    <location>
        <begin position="79"/>
        <end position="99"/>
    </location>
</feature>
<feature type="transmembrane region" description="Helical" evidence="2">
    <location>
        <begin position="251"/>
        <end position="270"/>
    </location>
</feature>
<dbReference type="EMBL" id="CP136865">
    <property type="protein sequence ID" value="WOJ95811.1"/>
    <property type="molecule type" value="Genomic_DNA"/>
</dbReference>
<evidence type="ECO:0000313" key="4">
    <source>
        <dbReference type="Proteomes" id="UP001626549"/>
    </source>
</evidence>
<dbReference type="RefSeq" id="WP_407326510.1">
    <property type="nucleotide sequence ID" value="NZ_CP136865.1"/>
</dbReference>
<protein>
    <submittedName>
        <fullName evidence="3">Uncharacterized protein</fullName>
    </submittedName>
</protein>
<feature type="transmembrane region" description="Helical" evidence="2">
    <location>
        <begin position="212"/>
        <end position="230"/>
    </location>
</feature>
<feature type="compositionally biased region" description="Polar residues" evidence="1">
    <location>
        <begin position="1"/>
        <end position="17"/>
    </location>
</feature>
<proteinExistence type="predicted"/>
<feature type="transmembrane region" description="Helical" evidence="2">
    <location>
        <begin position="180"/>
        <end position="200"/>
    </location>
</feature>
<keyword evidence="2" id="KW-0812">Transmembrane</keyword>
<gene>
    <name evidence="3" type="ORF">R0137_11210</name>
</gene>
<keyword evidence="4" id="KW-1185">Reference proteome</keyword>
<evidence type="ECO:0000256" key="2">
    <source>
        <dbReference type="SAM" id="Phobius"/>
    </source>
</evidence>
<feature type="region of interest" description="Disordered" evidence="1">
    <location>
        <begin position="1"/>
        <end position="22"/>
    </location>
</feature>
<name>A0ABZ0I9Q9_9GAMM</name>
<sequence>MTETEAQASSPEDSSAVESKVPSRSMKHSGLLKSTVINGWPLFWLLSLTLSAFTLIAMSGIDMSSPDGVSHMISRSVRWAVPFIYLVLASAAVPVLFPSAFTHWWSRNRRYLGLVFAVAMAWQGTFIFILSNLHSSYYYEDVYYLRDELEGSSGYLFLAAMVLTSFRFGRRHLTGAQWKVLHRCGVYFLWAYPFSVYWWALYYYGHAESIDYFFYWMGFLAFLARIAAWGKRRATRSSSLQPEALHRSAGILLIILGLSASATGGAWQASVTEILTGPAWSANLELWLPFWPLEPFLPLFAIGIGTWLFTGAFENAESYDLTRQ</sequence>
<dbReference type="Proteomes" id="UP001626549">
    <property type="component" value="Chromosome"/>
</dbReference>
<feature type="transmembrane region" description="Helical" evidence="2">
    <location>
        <begin position="151"/>
        <end position="168"/>
    </location>
</feature>
<feature type="transmembrane region" description="Helical" evidence="2">
    <location>
        <begin position="111"/>
        <end position="131"/>
    </location>
</feature>
<keyword evidence="2" id="KW-0472">Membrane</keyword>